<dbReference type="GO" id="GO:0016114">
    <property type="term" value="P:terpenoid biosynthetic process"/>
    <property type="evidence" value="ECO:0007669"/>
    <property type="project" value="UniProtKB-UniRule"/>
</dbReference>
<dbReference type="InterPro" id="IPR006204">
    <property type="entry name" value="GHMP_kinase_N_dom"/>
</dbReference>
<feature type="domain" description="GHMP kinase N-terminal" evidence="10">
    <location>
        <begin position="83"/>
        <end position="159"/>
    </location>
</feature>
<dbReference type="PANTHER" id="PTHR43527:SF2">
    <property type="entry name" value="4-DIPHOSPHOCYTIDYL-2-C-METHYL-D-ERYTHRITOL KINASE, CHLOROPLASTIC"/>
    <property type="match status" value="1"/>
</dbReference>
<feature type="active site" evidence="9">
    <location>
        <position position="28"/>
    </location>
</feature>
<evidence type="ECO:0000256" key="3">
    <source>
        <dbReference type="ARBA" id="ARBA00017473"/>
    </source>
</evidence>
<organism evidence="12">
    <name type="scientific">Desulfatirhabdium butyrativorans</name>
    <dbReference type="NCBI Taxonomy" id="340467"/>
    <lineage>
        <taxon>Bacteria</taxon>
        <taxon>Pseudomonadati</taxon>
        <taxon>Thermodesulfobacteriota</taxon>
        <taxon>Desulfobacteria</taxon>
        <taxon>Desulfobacterales</taxon>
        <taxon>Desulfatirhabdiaceae</taxon>
        <taxon>Desulfatirhabdium</taxon>
    </lineage>
</organism>
<feature type="active site" evidence="9">
    <location>
        <position position="154"/>
    </location>
</feature>
<dbReference type="PANTHER" id="PTHR43527">
    <property type="entry name" value="4-DIPHOSPHOCYTIDYL-2-C-METHYL-D-ERYTHRITOL KINASE, CHLOROPLASTIC"/>
    <property type="match status" value="1"/>
</dbReference>
<evidence type="ECO:0000256" key="1">
    <source>
        <dbReference type="ARBA" id="ARBA00009684"/>
    </source>
</evidence>
<dbReference type="PIRSF" id="PIRSF010376">
    <property type="entry name" value="IspE"/>
    <property type="match status" value="1"/>
</dbReference>
<dbReference type="EMBL" id="DSUH01000076">
    <property type="protein sequence ID" value="HGU31934.1"/>
    <property type="molecule type" value="Genomic_DNA"/>
</dbReference>
<evidence type="ECO:0000259" key="11">
    <source>
        <dbReference type="Pfam" id="PF08544"/>
    </source>
</evidence>
<evidence type="ECO:0000256" key="6">
    <source>
        <dbReference type="ARBA" id="ARBA00022777"/>
    </source>
</evidence>
<keyword evidence="5 9" id="KW-0547">Nucleotide-binding</keyword>
<dbReference type="InterPro" id="IPR014721">
    <property type="entry name" value="Ribsml_uS5_D2-typ_fold_subgr"/>
</dbReference>
<dbReference type="NCBIfam" id="TIGR00154">
    <property type="entry name" value="ispE"/>
    <property type="match status" value="1"/>
</dbReference>
<comment type="catalytic activity">
    <reaction evidence="9">
        <text>4-CDP-2-C-methyl-D-erythritol + ATP = 4-CDP-2-C-methyl-D-erythritol 2-phosphate + ADP + H(+)</text>
        <dbReference type="Rhea" id="RHEA:18437"/>
        <dbReference type="ChEBI" id="CHEBI:15378"/>
        <dbReference type="ChEBI" id="CHEBI:30616"/>
        <dbReference type="ChEBI" id="CHEBI:57823"/>
        <dbReference type="ChEBI" id="CHEBI:57919"/>
        <dbReference type="ChEBI" id="CHEBI:456216"/>
        <dbReference type="EC" id="2.7.1.148"/>
    </reaction>
</comment>
<dbReference type="Pfam" id="PF00288">
    <property type="entry name" value="GHMP_kinases_N"/>
    <property type="match status" value="1"/>
</dbReference>
<evidence type="ECO:0000256" key="4">
    <source>
        <dbReference type="ARBA" id="ARBA00022679"/>
    </source>
</evidence>
<dbReference type="InterPro" id="IPR036554">
    <property type="entry name" value="GHMP_kinase_C_sf"/>
</dbReference>
<dbReference type="AlphaFoldDB" id="A0A7C4RQZ7"/>
<dbReference type="Gene3D" id="3.30.230.10">
    <property type="match status" value="1"/>
</dbReference>
<dbReference type="GO" id="GO:0005524">
    <property type="term" value="F:ATP binding"/>
    <property type="evidence" value="ECO:0007669"/>
    <property type="project" value="UniProtKB-UniRule"/>
</dbReference>
<keyword evidence="6 9" id="KW-0418">Kinase</keyword>
<feature type="binding site" evidence="9">
    <location>
        <begin position="112"/>
        <end position="122"/>
    </location>
    <ligand>
        <name>ATP</name>
        <dbReference type="ChEBI" id="CHEBI:30616"/>
    </ligand>
</feature>
<comment type="similarity">
    <text evidence="1 9">Belongs to the GHMP kinase family. IspE subfamily.</text>
</comment>
<dbReference type="UniPathway" id="UPA00056">
    <property type="reaction ID" value="UER00094"/>
</dbReference>
<name>A0A7C4RQZ7_9BACT</name>
<protein>
    <recommendedName>
        <fullName evidence="3 9">4-diphosphocytidyl-2-C-methyl-D-erythritol kinase</fullName>
        <shortName evidence="9">CMK</shortName>
        <ecNumber evidence="2 9">2.7.1.148</ecNumber>
    </recommendedName>
    <alternativeName>
        <fullName evidence="8 9">4-(cytidine-5'-diphospho)-2-C-methyl-D-erythritol kinase</fullName>
    </alternativeName>
</protein>
<proteinExistence type="inferred from homology"/>
<dbReference type="HAMAP" id="MF_00061">
    <property type="entry name" value="IspE"/>
    <property type="match status" value="1"/>
</dbReference>
<evidence type="ECO:0000256" key="5">
    <source>
        <dbReference type="ARBA" id="ARBA00022741"/>
    </source>
</evidence>
<feature type="domain" description="GHMP kinase C-terminal" evidence="11">
    <location>
        <begin position="231"/>
        <end position="288"/>
    </location>
</feature>
<comment type="function">
    <text evidence="9">Catalyzes the phosphorylation of the position 2 hydroxy group of 4-diphosphocytidyl-2C-methyl-D-erythritol.</text>
</comment>
<dbReference type="GO" id="GO:0019288">
    <property type="term" value="P:isopentenyl diphosphate biosynthetic process, methylerythritol 4-phosphate pathway"/>
    <property type="evidence" value="ECO:0007669"/>
    <property type="project" value="UniProtKB-UniRule"/>
</dbReference>
<evidence type="ECO:0000259" key="10">
    <source>
        <dbReference type="Pfam" id="PF00288"/>
    </source>
</evidence>
<evidence type="ECO:0000256" key="2">
    <source>
        <dbReference type="ARBA" id="ARBA00012052"/>
    </source>
</evidence>
<evidence type="ECO:0000256" key="8">
    <source>
        <dbReference type="ARBA" id="ARBA00032554"/>
    </source>
</evidence>
<gene>
    <name evidence="9 12" type="primary">ispE</name>
    <name evidence="12" type="ORF">ENS29_03645</name>
</gene>
<dbReference type="SUPFAM" id="SSF54211">
    <property type="entry name" value="Ribosomal protein S5 domain 2-like"/>
    <property type="match status" value="1"/>
</dbReference>
<accession>A0A7C4RQZ7</accession>
<dbReference type="Pfam" id="PF08544">
    <property type="entry name" value="GHMP_kinases_C"/>
    <property type="match status" value="1"/>
</dbReference>
<dbReference type="InterPro" id="IPR004424">
    <property type="entry name" value="IspE"/>
</dbReference>
<dbReference type="GO" id="GO:0050515">
    <property type="term" value="F:4-(cytidine 5'-diphospho)-2-C-methyl-D-erythritol kinase activity"/>
    <property type="evidence" value="ECO:0007669"/>
    <property type="project" value="UniProtKB-UniRule"/>
</dbReference>
<reference evidence="12" key="1">
    <citation type="journal article" date="2020" name="mSystems">
        <title>Genome- and Community-Level Interaction Insights into Carbon Utilization and Element Cycling Functions of Hydrothermarchaeota in Hydrothermal Sediment.</title>
        <authorList>
            <person name="Zhou Z."/>
            <person name="Liu Y."/>
            <person name="Xu W."/>
            <person name="Pan J."/>
            <person name="Luo Z.H."/>
            <person name="Li M."/>
        </authorList>
    </citation>
    <scope>NUCLEOTIDE SEQUENCE [LARGE SCALE GENOMIC DNA]</scope>
    <source>
        <strain evidence="12">SpSt-477</strain>
    </source>
</reference>
<keyword evidence="7 9" id="KW-0067">ATP-binding</keyword>
<comment type="caution">
    <text evidence="12">The sequence shown here is derived from an EMBL/GenBank/DDBJ whole genome shotgun (WGS) entry which is preliminary data.</text>
</comment>
<dbReference type="EC" id="2.7.1.148" evidence="2 9"/>
<dbReference type="InterPro" id="IPR020568">
    <property type="entry name" value="Ribosomal_Su5_D2-typ_SF"/>
</dbReference>
<evidence type="ECO:0000256" key="9">
    <source>
        <dbReference type="HAMAP-Rule" id="MF_00061"/>
    </source>
</evidence>
<evidence type="ECO:0000256" key="7">
    <source>
        <dbReference type="ARBA" id="ARBA00022840"/>
    </source>
</evidence>
<sequence>MSPMSGSVSTRVSVSTGGRRFILRSPAKINLFLAVHGKREDGYHELTSLMACIGLHDEIELNFEGEGIRATCSDPNLPTDERNIAVKAAVRYFERVGLPNVGLRIHIEKRIPVGAGLGGGSSNAATVLRGLDRAMGHLLGDDRLSAIAETLGSDVPFFIRQIPSLAEGRGERLTPYPHLLPYPLVLVNPGFHVSTAWVYGRLKMGLTNCAQKLKNFSFKNQPYDPLCMLCNDLETVTETAYPDISAAKELLCSQGAIGALMSGSGPTVFGVFSDRQTAVKAFDAFKRYQKPNWRSWLTDLVIEPPADED</sequence>
<dbReference type="InterPro" id="IPR013750">
    <property type="entry name" value="GHMP_kinase_C_dom"/>
</dbReference>
<keyword evidence="9" id="KW-0414">Isoprene biosynthesis</keyword>
<dbReference type="SUPFAM" id="SSF55060">
    <property type="entry name" value="GHMP Kinase, C-terminal domain"/>
    <property type="match status" value="1"/>
</dbReference>
<keyword evidence="4 9" id="KW-0808">Transferase</keyword>
<evidence type="ECO:0000313" key="12">
    <source>
        <dbReference type="EMBL" id="HGU31934.1"/>
    </source>
</evidence>
<comment type="pathway">
    <text evidence="9">Isoprenoid biosynthesis; isopentenyl diphosphate biosynthesis via DXP pathway; isopentenyl diphosphate from 1-deoxy-D-xylulose 5-phosphate: step 3/6.</text>
</comment>
<dbReference type="Gene3D" id="3.30.70.890">
    <property type="entry name" value="GHMP kinase, C-terminal domain"/>
    <property type="match status" value="1"/>
</dbReference>